<dbReference type="EMBL" id="AVOT02013983">
    <property type="protein sequence ID" value="MBW0497074.1"/>
    <property type="molecule type" value="Genomic_DNA"/>
</dbReference>
<feature type="region of interest" description="Disordered" evidence="1">
    <location>
        <begin position="21"/>
        <end position="86"/>
    </location>
</feature>
<comment type="caution">
    <text evidence="2">The sequence shown here is derived from an EMBL/GenBank/DDBJ whole genome shotgun (WGS) entry which is preliminary data.</text>
</comment>
<name>A0A9Q3D576_9BASI</name>
<evidence type="ECO:0000313" key="3">
    <source>
        <dbReference type="Proteomes" id="UP000765509"/>
    </source>
</evidence>
<proteinExistence type="predicted"/>
<sequence>MRKGTEHTKSWIGRKITGDNLITTDNVCPRDDQPKSPTSNSLDPNLKTNVPRNKRGDHYEWIPKDQPPANEIHGEVGDPRNIIKSR</sequence>
<evidence type="ECO:0000256" key="1">
    <source>
        <dbReference type="SAM" id="MobiDB-lite"/>
    </source>
</evidence>
<gene>
    <name evidence="2" type="ORF">O181_036789</name>
</gene>
<feature type="compositionally biased region" description="Basic and acidic residues" evidence="1">
    <location>
        <begin position="54"/>
        <end position="63"/>
    </location>
</feature>
<feature type="compositionally biased region" description="Polar residues" evidence="1">
    <location>
        <begin position="35"/>
        <end position="51"/>
    </location>
</feature>
<keyword evidence="3" id="KW-1185">Reference proteome</keyword>
<dbReference type="Proteomes" id="UP000765509">
    <property type="component" value="Unassembled WGS sequence"/>
</dbReference>
<reference evidence="2" key="1">
    <citation type="submission" date="2021-03" db="EMBL/GenBank/DDBJ databases">
        <title>Draft genome sequence of rust myrtle Austropuccinia psidii MF-1, a brazilian biotype.</title>
        <authorList>
            <person name="Quecine M.C."/>
            <person name="Pachon D.M.R."/>
            <person name="Bonatelli M.L."/>
            <person name="Correr F.H."/>
            <person name="Franceschini L.M."/>
            <person name="Leite T.F."/>
            <person name="Margarido G.R.A."/>
            <person name="Almeida C.A."/>
            <person name="Ferrarezi J.A."/>
            <person name="Labate C.A."/>
        </authorList>
    </citation>
    <scope>NUCLEOTIDE SEQUENCE</scope>
    <source>
        <strain evidence="2">MF-1</strain>
    </source>
</reference>
<protein>
    <submittedName>
        <fullName evidence="2">Uncharacterized protein</fullName>
    </submittedName>
</protein>
<dbReference type="AlphaFoldDB" id="A0A9Q3D576"/>
<evidence type="ECO:0000313" key="2">
    <source>
        <dbReference type="EMBL" id="MBW0497074.1"/>
    </source>
</evidence>
<accession>A0A9Q3D576</accession>
<organism evidence="2 3">
    <name type="scientific">Austropuccinia psidii MF-1</name>
    <dbReference type="NCBI Taxonomy" id="1389203"/>
    <lineage>
        <taxon>Eukaryota</taxon>
        <taxon>Fungi</taxon>
        <taxon>Dikarya</taxon>
        <taxon>Basidiomycota</taxon>
        <taxon>Pucciniomycotina</taxon>
        <taxon>Pucciniomycetes</taxon>
        <taxon>Pucciniales</taxon>
        <taxon>Sphaerophragmiaceae</taxon>
        <taxon>Austropuccinia</taxon>
    </lineage>
</organism>